<reference evidence="9" key="3">
    <citation type="submission" date="2025-09" db="UniProtKB">
        <authorList>
            <consortium name="Ensembl"/>
        </authorList>
    </citation>
    <scope>IDENTIFICATION</scope>
</reference>
<evidence type="ECO:0000256" key="1">
    <source>
        <dbReference type="ARBA" id="ARBA00004498"/>
    </source>
</evidence>
<dbReference type="PROSITE" id="PS50871">
    <property type="entry name" value="C1Q"/>
    <property type="match status" value="1"/>
</dbReference>
<feature type="region of interest" description="Disordered" evidence="6">
    <location>
        <begin position="101"/>
        <end position="158"/>
    </location>
</feature>
<dbReference type="InterPro" id="IPR008983">
    <property type="entry name" value="Tumour_necrosis_fac-like_dom"/>
</dbReference>
<dbReference type="Pfam" id="PF00386">
    <property type="entry name" value="C1q"/>
    <property type="match status" value="1"/>
</dbReference>
<feature type="transmembrane region" description="Helical" evidence="7">
    <location>
        <begin position="54"/>
        <end position="76"/>
    </location>
</feature>
<dbReference type="InterPro" id="IPR001073">
    <property type="entry name" value="C1q_dom"/>
</dbReference>
<keyword evidence="4" id="KW-0732">Signal</keyword>
<proteinExistence type="predicted"/>
<feature type="compositionally biased region" description="Pro residues" evidence="6">
    <location>
        <begin position="145"/>
        <end position="157"/>
    </location>
</feature>
<dbReference type="GeneTree" id="ENSGT00940000155969"/>
<evidence type="ECO:0000313" key="9">
    <source>
        <dbReference type="Ensembl" id="ENSDCDP00010020613.1"/>
    </source>
</evidence>
<keyword evidence="7" id="KW-1133">Transmembrane helix</keyword>
<dbReference type="SMART" id="SM00110">
    <property type="entry name" value="C1Q"/>
    <property type="match status" value="1"/>
</dbReference>
<dbReference type="RefSeq" id="XP_028831206.1">
    <property type="nucleotide sequence ID" value="XM_028975373.1"/>
</dbReference>
<evidence type="ECO:0000256" key="4">
    <source>
        <dbReference type="ARBA" id="ARBA00022729"/>
    </source>
</evidence>
<keyword evidence="3" id="KW-0272">Extracellular matrix</keyword>
<dbReference type="Pfam" id="PF01391">
    <property type="entry name" value="Collagen"/>
    <property type="match status" value="1"/>
</dbReference>
<sequence length="302" mass="31645">MRMMMMLGEEHPLQSPPDADPISPPRSPRRGLPGNSTTTPPKLRQTRLSSRTRTVAAGALGVVMVLALVTLIPVLVNVAGTSGRYGTLGACRVVCDPAAGNRLTQPPQTFIPGPQGEPGRAGRVGPRGLPGPPGPPGPAGRAGEPGPPGLPGPPGPSGPVGAISAATYSTVPKIAFYAGLKKQHEGYEVLKFDDVVTNLGNHYDPSSGRFTCSIPGIYFFTYHVLMRGGDGTSMWADLCKNNQVRASAIAQDADQNYDYASNSVVLHLEPGDEIYVKLDGGKAHGGNNNKYSTFSGFIVYAD</sequence>
<feature type="compositionally biased region" description="Pro residues" evidence="6">
    <location>
        <begin position="129"/>
        <end position="138"/>
    </location>
</feature>
<evidence type="ECO:0000256" key="5">
    <source>
        <dbReference type="ARBA" id="ARBA00023119"/>
    </source>
</evidence>
<feature type="region of interest" description="Disordered" evidence="6">
    <location>
        <begin position="1"/>
        <end position="50"/>
    </location>
</feature>
<reference evidence="9" key="2">
    <citation type="submission" date="2025-08" db="UniProtKB">
        <authorList>
            <consortium name="Ensembl"/>
        </authorList>
    </citation>
    <scope>IDENTIFICATION</scope>
</reference>
<keyword evidence="5" id="KW-0176">Collagen</keyword>
<feature type="compositionally biased region" description="Pro residues" evidence="6">
    <location>
        <begin position="14"/>
        <end position="26"/>
    </location>
</feature>
<comment type="subcellular location">
    <subcellularLocation>
        <location evidence="1">Secreted</location>
        <location evidence="1">Extracellular space</location>
        <location evidence="1">Extracellular matrix</location>
    </subcellularLocation>
</comment>
<dbReference type="InterPro" id="IPR008160">
    <property type="entry name" value="Collagen"/>
</dbReference>
<evidence type="ECO:0000256" key="3">
    <source>
        <dbReference type="ARBA" id="ARBA00022530"/>
    </source>
</evidence>
<dbReference type="GeneID" id="114787632"/>
<dbReference type="Ensembl" id="ENSDCDT00010021962.1">
    <property type="protein sequence ID" value="ENSDCDP00010020613.1"/>
    <property type="gene ID" value="ENSDCDG00010009451.1"/>
</dbReference>
<evidence type="ECO:0000313" key="10">
    <source>
        <dbReference type="Proteomes" id="UP000694580"/>
    </source>
</evidence>
<evidence type="ECO:0000259" key="8">
    <source>
        <dbReference type="PROSITE" id="PS50871"/>
    </source>
</evidence>
<evidence type="ECO:0000256" key="7">
    <source>
        <dbReference type="SAM" id="Phobius"/>
    </source>
</evidence>
<organism evidence="9 10">
    <name type="scientific">Denticeps clupeoides</name>
    <name type="common">denticle herring</name>
    <dbReference type="NCBI Taxonomy" id="299321"/>
    <lineage>
        <taxon>Eukaryota</taxon>
        <taxon>Metazoa</taxon>
        <taxon>Chordata</taxon>
        <taxon>Craniata</taxon>
        <taxon>Vertebrata</taxon>
        <taxon>Euteleostomi</taxon>
        <taxon>Actinopterygii</taxon>
        <taxon>Neopterygii</taxon>
        <taxon>Teleostei</taxon>
        <taxon>Clupei</taxon>
        <taxon>Clupeiformes</taxon>
        <taxon>Denticipitoidei</taxon>
        <taxon>Denticipitidae</taxon>
        <taxon>Denticeps</taxon>
    </lineage>
</organism>
<dbReference type="PRINTS" id="PR00007">
    <property type="entry name" value="COMPLEMNTC1Q"/>
</dbReference>
<keyword evidence="10" id="KW-1185">Reference proteome</keyword>
<keyword evidence="7" id="KW-0472">Membrane</keyword>
<dbReference type="PANTHER" id="PTHR22923:SF96">
    <property type="entry name" value="COMPLEMENT C1Q-LIKE PROTEIN 3"/>
    <property type="match status" value="1"/>
</dbReference>
<dbReference type="Gene3D" id="2.60.120.40">
    <property type="match status" value="1"/>
</dbReference>
<feature type="domain" description="C1q" evidence="8">
    <location>
        <begin position="169"/>
        <end position="302"/>
    </location>
</feature>
<dbReference type="FunFam" id="2.60.120.40:FF:000001">
    <property type="entry name" value="Complement C1q B chain"/>
    <property type="match status" value="1"/>
</dbReference>
<dbReference type="SUPFAM" id="SSF49842">
    <property type="entry name" value="TNF-like"/>
    <property type="match status" value="1"/>
</dbReference>
<gene>
    <name evidence="9" type="primary">LOC114787632</name>
</gene>
<dbReference type="Proteomes" id="UP000694580">
    <property type="component" value="Chromosome 4"/>
</dbReference>
<evidence type="ECO:0000256" key="2">
    <source>
        <dbReference type="ARBA" id="ARBA00022525"/>
    </source>
</evidence>
<evidence type="ECO:0000256" key="6">
    <source>
        <dbReference type="SAM" id="MobiDB-lite"/>
    </source>
</evidence>
<dbReference type="AlphaFoldDB" id="A0AAY4BI77"/>
<feature type="compositionally biased region" description="Low complexity" evidence="6">
    <location>
        <begin position="117"/>
        <end position="127"/>
    </location>
</feature>
<protein>
    <recommendedName>
        <fullName evidence="8">C1q domain-containing protein</fullName>
    </recommendedName>
</protein>
<dbReference type="InterPro" id="IPR050822">
    <property type="entry name" value="Cerebellin_Synaptic_Org"/>
</dbReference>
<dbReference type="GO" id="GO:0005581">
    <property type="term" value="C:collagen trimer"/>
    <property type="evidence" value="ECO:0007669"/>
    <property type="project" value="UniProtKB-KW"/>
</dbReference>
<name>A0AAY4BI77_9TELE</name>
<keyword evidence="2" id="KW-0964">Secreted</keyword>
<keyword evidence="7" id="KW-0812">Transmembrane</keyword>
<dbReference type="PANTHER" id="PTHR22923">
    <property type="entry name" value="CEREBELLIN-RELATED"/>
    <property type="match status" value="1"/>
</dbReference>
<reference evidence="9 10" key="1">
    <citation type="submission" date="2020-06" db="EMBL/GenBank/DDBJ databases">
        <authorList>
            <consortium name="Wellcome Sanger Institute Data Sharing"/>
        </authorList>
    </citation>
    <scope>NUCLEOTIDE SEQUENCE [LARGE SCALE GENOMIC DNA]</scope>
</reference>
<accession>A0AAY4BI77</accession>